<feature type="domain" description="Reverse transcriptase zinc-binding" evidence="1">
    <location>
        <begin position="1"/>
        <end position="76"/>
    </location>
</feature>
<reference evidence="3" key="2">
    <citation type="journal article" date="2017" name="Nat. Plants">
        <title>The Aegilops tauschii genome reveals multiple impacts of transposons.</title>
        <authorList>
            <person name="Zhao G."/>
            <person name="Zou C."/>
            <person name="Li K."/>
            <person name="Wang K."/>
            <person name="Li T."/>
            <person name="Gao L."/>
            <person name="Zhang X."/>
            <person name="Wang H."/>
            <person name="Yang Z."/>
            <person name="Liu X."/>
            <person name="Jiang W."/>
            <person name="Mao L."/>
            <person name="Kong X."/>
            <person name="Jiao Y."/>
            <person name="Jia J."/>
        </authorList>
    </citation>
    <scope>NUCLEOTIDE SEQUENCE [LARGE SCALE GENOMIC DNA]</scope>
    <source>
        <strain evidence="3">cv. AL8/78</strain>
    </source>
</reference>
<proteinExistence type="predicted"/>
<dbReference type="Pfam" id="PF13966">
    <property type="entry name" value="zf-RVT"/>
    <property type="match status" value="1"/>
</dbReference>
<dbReference type="Proteomes" id="UP000015105">
    <property type="component" value="Chromosome 6D"/>
</dbReference>
<protein>
    <recommendedName>
        <fullName evidence="1">Reverse transcriptase zinc-binding domain-containing protein</fullName>
    </recommendedName>
</protein>
<keyword evidence="3" id="KW-1185">Reference proteome</keyword>
<organism evidence="2 3">
    <name type="scientific">Aegilops tauschii subsp. strangulata</name>
    <name type="common">Goatgrass</name>
    <dbReference type="NCBI Taxonomy" id="200361"/>
    <lineage>
        <taxon>Eukaryota</taxon>
        <taxon>Viridiplantae</taxon>
        <taxon>Streptophyta</taxon>
        <taxon>Embryophyta</taxon>
        <taxon>Tracheophyta</taxon>
        <taxon>Spermatophyta</taxon>
        <taxon>Magnoliopsida</taxon>
        <taxon>Liliopsida</taxon>
        <taxon>Poales</taxon>
        <taxon>Poaceae</taxon>
        <taxon>BOP clade</taxon>
        <taxon>Pooideae</taxon>
        <taxon>Triticodae</taxon>
        <taxon>Triticeae</taxon>
        <taxon>Triticinae</taxon>
        <taxon>Aegilops</taxon>
    </lineage>
</organism>
<dbReference type="InterPro" id="IPR026960">
    <property type="entry name" value="RVT-Znf"/>
</dbReference>
<sequence length="76" mass="8811">YLATFQGSTHCPAWKLTWKSCPPPRVKFFHWLANLERCWTADRLARHGLPHPARCLLCNQAPESIHHLFLACPFSK</sequence>
<reference evidence="2" key="5">
    <citation type="journal article" date="2021" name="G3 (Bethesda)">
        <title>Aegilops tauschii genome assembly Aet v5.0 features greater sequence contiguity and improved annotation.</title>
        <authorList>
            <person name="Wang L."/>
            <person name="Zhu T."/>
            <person name="Rodriguez J.C."/>
            <person name="Deal K.R."/>
            <person name="Dubcovsky J."/>
            <person name="McGuire P.E."/>
            <person name="Lux T."/>
            <person name="Spannagl M."/>
            <person name="Mayer K.F.X."/>
            <person name="Baldrich P."/>
            <person name="Meyers B.C."/>
            <person name="Huo N."/>
            <person name="Gu Y.Q."/>
            <person name="Zhou H."/>
            <person name="Devos K.M."/>
            <person name="Bennetzen J.L."/>
            <person name="Unver T."/>
            <person name="Budak H."/>
            <person name="Gulick P.J."/>
            <person name="Galiba G."/>
            <person name="Kalapos B."/>
            <person name="Nelson D.R."/>
            <person name="Li P."/>
            <person name="You F.M."/>
            <person name="Luo M.C."/>
            <person name="Dvorak J."/>
        </authorList>
    </citation>
    <scope>NUCLEOTIDE SEQUENCE [LARGE SCALE GENOMIC DNA]</scope>
    <source>
        <strain evidence="2">cv. AL8/78</strain>
    </source>
</reference>
<reference evidence="2" key="3">
    <citation type="journal article" date="2017" name="Nature">
        <title>Genome sequence of the progenitor of the wheat D genome Aegilops tauschii.</title>
        <authorList>
            <person name="Luo M.C."/>
            <person name="Gu Y.Q."/>
            <person name="Puiu D."/>
            <person name="Wang H."/>
            <person name="Twardziok S.O."/>
            <person name="Deal K.R."/>
            <person name="Huo N."/>
            <person name="Zhu T."/>
            <person name="Wang L."/>
            <person name="Wang Y."/>
            <person name="McGuire P.E."/>
            <person name="Liu S."/>
            <person name="Long H."/>
            <person name="Ramasamy R.K."/>
            <person name="Rodriguez J.C."/>
            <person name="Van S.L."/>
            <person name="Yuan L."/>
            <person name="Wang Z."/>
            <person name="Xia Z."/>
            <person name="Xiao L."/>
            <person name="Anderson O.D."/>
            <person name="Ouyang S."/>
            <person name="Liang Y."/>
            <person name="Zimin A.V."/>
            <person name="Pertea G."/>
            <person name="Qi P."/>
            <person name="Bennetzen J.L."/>
            <person name="Dai X."/>
            <person name="Dawson M.W."/>
            <person name="Muller H.G."/>
            <person name="Kugler K."/>
            <person name="Rivarola-Duarte L."/>
            <person name="Spannagl M."/>
            <person name="Mayer K.F.X."/>
            <person name="Lu F.H."/>
            <person name="Bevan M.W."/>
            <person name="Leroy P."/>
            <person name="Li P."/>
            <person name="You F.M."/>
            <person name="Sun Q."/>
            <person name="Liu Z."/>
            <person name="Lyons E."/>
            <person name="Wicker T."/>
            <person name="Salzberg S.L."/>
            <person name="Devos K.M."/>
            <person name="Dvorak J."/>
        </authorList>
    </citation>
    <scope>NUCLEOTIDE SEQUENCE [LARGE SCALE GENOMIC DNA]</scope>
    <source>
        <strain evidence="2">cv. AL8/78</strain>
    </source>
</reference>
<dbReference type="Gramene" id="AET6Gv20320800.1">
    <property type="protein sequence ID" value="AET6Gv20320800.1"/>
    <property type="gene ID" value="AET6Gv20320800"/>
</dbReference>
<evidence type="ECO:0000313" key="2">
    <source>
        <dbReference type="EnsemblPlants" id="AET6Gv20320800.1"/>
    </source>
</evidence>
<reference evidence="2" key="4">
    <citation type="submission" date="2019-03" db="UniProtKB">
        <authorList>
            <consortium name="EnsemblPlants"/>
        </authorList>
    </citation>
    <scope>IDENTIFICATION</scope>
</reference>
<evidence type="ECO:0000313" key="3">
    <source>
        <dbReference type="Proteomes" id="UP000015105"/>
    </source>
</evidence>
<dbReference type="AlphaFoldDB" id="A0A453NCX3"/>
<name>A0A453NCX3_AEGTS</name>
<evidence type="ECO:0000259" key="1">
    <source>
        <dbReference type="Pfam" id="PF13966"/>
    </source>
</evidence>
<reference evidence="3" key="1">
    <citation type="journal article" date="2014" name="Science">
        <title>Ancient hybridizations among the ancestral genomes of bread wheat.</title>
        <authorList>
            <consortium name="International Wheat Genome Sequencing Consortium,"/>
            <person name="Marcussen T."/>
            <person name="Sandve S.R."/>
            <person name="Heier L."/>
            <person name="Spannagl M."/>
            <person name="Pfeifer M."/>
            <person name="Jakobsen K.S."/>
            <person name="Wulff B.B."/>
            <person name="Steuernagel B."/>
            <person name="Mayer K.F."/>
            <person name="Olsen O.A."/>
        </authorList>
    </citation>
    <scope>NUCLEOTIDE SEQUENCE [LARGE SCALE GENOMIC DNA]</scope>
    <source>
        <strain evidence="3">cv. AL8/78</strain>
    </source>
</reference>
<dbReference type="STRING" id="200361.A0A453NCX3"/>
<accession>A0A453NCX3</accession>
<dbReference type="EnsemblPlants" id="AET6Gv20320800.1">
    <property type="protein sequence ID" value="AET6Gv20320800.1"/>
    <property type="gene ID" value="AET6Gv20320800"/>
</dbReference>